<accession>A0A674HRS0</accession>
<dbReference type="GO" id="GO:0005789">
    <property type="term" value="C:endoplasmic reticulum membrane"/>
    <property type="evidence" value="ECO:0007669"/>
    <property type="project" value="UniProtKB-SubCell"/>
</dbReference>
<name>A0A674HRS0_TAEGU</name>
<feature type="region of interest" description="Disordered" evidence="13">
    <location>
        <begin position="321"/>
        <end position="345"/>
    </location>
</feature>
<reference evidence="15" key="3">
    <citation type="submission" date="2025-09" db="UniProtKB">
        <authorList>
            <consortium name="Ensembl"/>
        </authorList>
    </citation>
    <scope>IDENTIFICATION</scope>
</reference>
<dbReference type="AlphaFoldDB" id="A0A674HRS0"/>
<dbReference type="PANTHER" id="PTHR31395">
    <property type="entry name" value="SHISA"/>
    <property type="match status" value="1"/>
</dbReference>
<comment type="subcellular location">
    <subcellularLocation>
        <location evidence="1">Endoplasmic reticulum membrane</location>
        <topology evidence="1">Single-pass type I membrane protein</topology>
    </subcellularLocation>
    <subcellularLocation>
        <location evidence="2">Nucleus membrane</location>
    </subcellularLocation>
</comment>
<proteinExistence type="inferred from homology"/>
<keyword evidence="7 14" id="KW-0472">Membrane</keyword>
<evidence type="ECO:0000256" key="12">
    <source>
        <dbReference type="ARBA" id="ARBA00041983"/>
    </source>
</evidence>
<evidence type="ECO:0000256" key="8">
    <source>
        <dbReference type="ARBA" id="ARBA00023242"/>
    </source>
</evidence>
<keyword evidence="5" id="KW-0256">Endoplasmic reticulum</keyword>
<dbReference type="Proteomes" id="UP000007754">
    <property type="component" value="Chromosome 12"/>
</dbReference>
<dbReference type="Ensembl" id="ENSTGUT00000022499.1">
    <property type="protein sequence ID" value="ENSTGUP00000037021.1"/>
    <property type="gene ID" value="ENSTGUG00000018773.1"/>
</dbReference>
<evidence type="ECO:0000256" key="9">
    <source>
        <dbReference type="ARBA" id="ARBA00037507"/>
    </source>
</evidence>
<keyword evidence="4" id="KW-0053">Apoptosis</keyword>
<evidence type="ECO:0000256" key="7">
    <source>
        <dbReference type="ARBA" id="ARBA00023136"/>
    </source>
</evidence>
<evidence type="ECO:0000256" key="5">
    <source>
        <dbReference type="ARBA" id="ARBA00022824"/>
    </source>
</evidence>
<dbReference type="InterPro" id="IPR026910">
    <property type="entry name" value="Shisa"/>
</dbReference>
<evidence type="ECO:0000256" key="2">
    <source>
        <dbReference type="ARBA" id="ARBA00004126"/>
    </source>
</evidence>
<evidence type="ECO:0000313" key="16">
    <source>
        <dbReference type="Proteomes" id="UP000007754"/>
    </source>
</evidence>
<evidence type="ECO:0000256" key="14">
    <source>
        <dbReference type="SAM" id="Phobius"/>
    </source>
</evidence>
<gene>
    <name evidence="15" type="primary">SHISA5</name>
</gene>
<feature type="region of interest" description="Disordered" evidence="13">
    <location>
        <begin position="35"/>
        <end position="102"/>
    </location>
</feature>
<feature type="compositionally biased region" description="Pro residues" evidence="13">
    <location>
        <begin position="68"/>
        <end position="81"/>
    </location>
</feature>
<keyword evidence="16" id="KW-1185">Reference proteome</keyword>
<evidence type="ECO:0000256" key="1">
    <source>
        <dbReference type="ARBA" id="ARBA00004115"/>
    </source>
</evidence>
<keyword evidence="8" id="KW-0539">Nucleus</keyword>
<evidence type="ECO:0000313" key="15">
    <source>
        <dbReference type="Ensembl" id="ENSTGUP00000037021.1"/>
    </source>
</evidence>
<dbReference type="GO" id="GO:0006915">
    <property type="term" value="P:apoptotic process"/>
    <property type="evidence" value="ECO:0007669"/>
    <property type="project" value="UniProtKB-KW"/>
</dbReference>
<comment type="function">
    <text evidence="9">Can induce apoptosis in a caspase-dependent manner and plays a role in p53/TP53-dependent apoptosis.</text>
</comment>
<reference evidence="15 16" key="1">
    <citation type="journal article" date="2010" name="Nature">
        <title>The genome of a songbird.</title>
        <authorList>
            <person name="Warren W.C."/>
            <person name="Clayton D.F."/>
            <person name="Ellegren H."/>
            <person name="Arnold A.P."/>
            <person name="Hillier L.W."/>
            <person name="Kunstner A."/>
            <person name="Searle S."/>
            <person name="White S."/>
            <person name="Vilella A.J."/>
            <person name="Fairley S."/>
            <person name="Heger A."/>
            <person name="Kong L."/>
            <person name="Ponting C.P."/>
            <person name="Jarvis E.D."/>
            <person name="Mello C.V."/>
            <person name="Minx P."/>
            <person name="Lovell P."/>
            <person name="Velho T.A."/>
            <person name="Ferris M."/>
            <person name="Balakrishnan C.N."/>
            <person name="Sinha S."/>
            <person name="Blatti C."/>
            <person name="London S.E."/>
            <person name="Li Y."/>
            <person name="Lin Y.C."/>
            <person name="George J."/>
            <person name="Sweedler J."/>
            <person name="Southey B."/>
            <person name="Gunaratne P."/>
            <person name="Watson M."/>
            <person name="Nam K."/>
            <person name="Backstrom N."/>
            <person name="Smeds L."/>
            <person name="Nabholz B."/>
            <person name="Itoh Y."/>
            <person name="Whitney O."/>
            <person name="Pfenning A.R."/>
            <person name="Howard J."/>
            <person name="Volker M."/>
            <person name="Skinner B.M."/>
            <person name="Griffin D.K."/>
            <person name="Ye L."/>
            <person name="McLaren W.M."/>
            <person name="Flicek P."/>
            <person name="Quesada V."/>
            <person name="Velasco G."/>
            <person name="Lopez-Otin C."/>
            <person name="Puente X.S."/>
            <person name="Olender T."/>
            <person name="Lancet D."/>
            <person name="Smit A.F."/>
            <person name="Hubley R."/>
            <person name="Konkel M.K."/>
            <person name="Walker J.A."/>
            <person name="Batzer M.A."/>
            <person name="Gu W."/>
            <person name="Pollock D.D."/>
            <person name="Chen L."/>
            <person name="Cheng Z."/>
            <person name="Eichler E.E."/>
            <person name="Stapley J."/>
            <person name="Slate J."/>
            <person name="Ekblom R."/>
            <person name="Birkhead T."/>
            <person name="Burke T."/>
            <person name="Burt D."/>
            <person name="Scharff C."/>
            <person name="Adam I."/>
            <person name="Richard H."/>
            <person name="Sultan M."/>
            <person name="Soldatov A."/>
            <person name="Lehrach H."/>
            <person name="Edwards S.V."/>
            <person name="Yang S.P."/>
            <person name="Li X."/>
            <person name="Graves T."/>
            <person name="Fulton L."/>
            <person name="Nelson J."/>
            <person name="Chinwalla A."/>
            <person name="Hou S."/>
            <person name="Mardis E.R."/>
            <person name="Wilson R.K."/>
        </authorList>
    </citation>
    <scope>NUCLEOTIDE SEQUENCE [LARGE SCALE GENOMIC DNA]</scope>
</reference>
<organism evidence="15 16">
    <name type="scientific">Taeniopygia guttata</name>
    <name type="common">Zebra finch</name>
    <name type="synonym">Poephila guttata</name>
    <dbReference type="NCBI Taxonomy" id="59729"/>
    <lineage>
        <taxon>Eukaryota</taxon>
        <taxon>Metazoa</taxon>
        <taxon>Chordata</taxon>
        <taxon>Craniata</taxon>
        <taxon>Vertebrata</taxon>
        <taxon>Euteleostomi</taxon>
        <taxon>Archelosauria</taxon>
        <taxon>Archosauria</taxon>
        <taxon>Dinosauria</taxon>
        <taxon>Saurischia</taxon>
        <taxon>Theropoda</taxon>
        <taxon>Coelurosauria</taxon>
        <taxon>Aves</taxon>
        <taxon>Neognathae</taxon>
        <taxon>Neoaves</taxon>
        <taxon>Telluraves</taxon>
        <taxon>Australaves</taxon>
        <taxon>Passeriformes</taxon>
        <taxon>Passeroidea</taxon>
        <taxon>Estrildidae</taxon>
        <taxon>Estrildinae</taxon>
        <taxon>Taeniopygia</taxon>
    </lineage>
</organism>
<feature type="transmembrane region" description="Helical" evidence="14">
    <location>
        <begin position="210"/>
        <end position="240"/>
    </location>
</feature>
<evidence type="ECO:0000256" key="11">
    <source>
        <dbReference type="ARBA" id="ARBA00040441"/>
    </source>
</evidence>
<evidence type="ECO:0000256" key="3">
    <source>
        <dbReference type="ARBA" id="ARBA00022692"/>
    </source>
</evidence>
<evidence type="ECO:0000256" key="10">
    <source>
        <dbReference type="ARBA" id="ARBA00038108"/>
    </source>
</evidence>
<comment type="similarity">
    <text evidence="10">Belongs to the shisa family.</text>
</comment>
<dbReference type="GeneTree" id="ENSGT00390000008296"/>
<feature type="region of interest" description="Disordered" evidence="13">
    <location>
        <begin position="149"/>
        <end position="170"/>
    </location>
</feature>
<dbReference type="PANTHER" id="PTHR31395:SF14">
    <property type="entry name" value="PROTEIN SHISA-5"/>
    <property type="match status" value="1"/>
</dbReference>
<protein>
    <recommendedName>
        <fullName evidence="11">Protein shisa-5</fullName>
    </recommendedName>
    <alternativeName>
        <fullName evidence="12">Scotin</fullName>
    </alternativeName>
</protein>
<evidence type="ECO:0000256" key="13">
    <source>
        <dbReference type="SAM" id="MobiDB-lite"/>
    </source>
</evidence>
<evidence type="ECO:0000256" key="6">
    <source>
        <dbReference type="ARBA" id="ARBA00022989"/>
    </source>
</evidence>
<keyword evidence="3 14" id="KW-0812">Transmembrane</keyword>
<dbReference type="InParanoid" id="A0A674HRS0"/>
<keyword evidence="6 14" id="KW-1133">Transmembrane helix</keyword>
<reference evidence="15" key="2">
    <citation type="submission" date="2025-08" db="UniProtKB">
        <authorList>
            <consortium name="Ensembl"/>
        </authorList>
    </citation>
    <scope>IDENTIFICATION</scope>
</reference>
<dbReference type="GO" id="GO:0031965">
    <property type="term" value="C:nuclear membrane"/>
    <property type="evidence" value="ECO:0007669"/>
    <property type="project" value="UniProtKB-SubCell"/>
</dbReference>
<sequence>MVVISHRLDSMIFRGLFQPKLFSAIAMRRLLSPSSNGVGEQELQPGNGEQGSGSAEWGTESGGRGPPRRCPVPGPPRPVSPAGPAASRGPPPPCAPRARSPSWRSVGACSASASASASSCCRRPVSAGRCGSGERGGSDVAFGGRDHIPRGGPVEAPGVGSPRLSSDAEDPLEAVKKITEEMRKLTSTNWISDSDIFEDPDDFNFSGLSFGAITAIGVTVFAVIVITIILCLTCSCCCLYKACRRPRPVVTTTATTTVVHSAYPQQPAVPPSYPAAPYQGYQPVAVQPQPGMPAAPYPAQYPPPYPMQPAGPPAYHETVAAGAGAPYPTQPPYNPAYMDPQKPTY</sequence>
<evidence type="ECO:0000256" key="4">
    <source>
        <dbReference type="ARBA" id="ARBA00022703"/>
    </source>
</evidence>